<feature type="domain" description="Carbohydrate-binding" evidence="1">
    <location>
        <begin position="26"/>
        <end position="215"/>
    </location>
</feature>
<dbReference type="EMBL" id="CP063849">
    <property type="protein sequence ID" value="QOY90195.1"/>
    <property type="molecule type" value="Genomic_DNA"/>
</dbReference>
<dbReference type="GO" id="GO:0004553">
    <property type="term" value="F:hydrolase activity, hydrolyzing O-glycosyl compounds"/>
    <property type="evidence" value="ECO:0007669"/>
    <property type="project" value="InterPro"/>
</dbReference>
<sequence>MVSAPNNAFRSLYAPGEALLHLDPQDPFWRKAPALHANRDPFGRLSPKLETTIRSRWTGEHLYVLFECPYQTLHLKPEPILHAKTWLLWNWDVVELFIGDDWEHIERYKEFELSPQGEWLDLAIDRNPPEIERHRAWASGMKTRAHVDEERRLWLGAMRIPFASITDAAVGPGKTFRANLYRIEGAPEERRLVAWMATGSESFHVPAAFGTLELVV</sequence>
<dbReference type="AlphaFoldDB" id="A0A7S7NUX4"/>
<gene>
    <name evidence="2" type="ORF">IRI77_09640</name>
</gene>
<dbReference type="RefSeq" id="WP_194451860.1">
    <property type="nucleotide sequence ID" value="NZ_CP063849.1"/>
</dbReference>
<dbReference type="Proteomes" id="UP000593892">
    <property type="component" value="Chromosome"/>
</dbReference>
<organism evidence="2 3">
    <name type="scientific">Paludibaculum fermentans</name>
    <dbReference type="NCBI Taxonomy" id="1473598"/>
    <lineage>
        <taxon>Bacteria</taxon>
        <taxon>Pseudomonadati</taxon>
        <taxon>Acidobacteriota</taxon>
        <taxon>Terriglobia</taxon>
        <taxon>Bryobacterales</taxon>
        <taxon>Bryobacteraceae</taxon>
        <taxon>Paludibaculum</taxon>
    </lineage>
</organism>
<dbReference type="GO" id="GO:0016052">
    <property type="term" value="P:carbohydrate catabolic process"/>
    <property type="evidence" value="ECO:0007669"/>
    <property type="project" value="InterPro"/>
</dbReference>
<evidence type="ECO:0000313" key="3">
    <source>
        <dbReference type="Proteomes" id="UP000593892"/>
    </source>
</evidence>
<dbReference type="SUPFAM" id="SSF49344">
    <property type="entry name" value="CBD9-like"/>
    <property type="match status" value="1"/>
</dbReference>
<keyword evidence="3" id="KW-1185">Reference proteome</keyword>
<dbReference type="KEGG" id="pfer:IRI77_09640"/>
<dbReference type="CDD" id="cd09620">
    <property type="entry name" value="CBM9_like_3"/>
    <property type="match status" value="1"/>
</dbReference>
<evidence type="ECO:0000259" key="1">
    <source>
        <dbReference type="Pfam" id="PF06452"/>
    </source>
</evidence>
<name>A0A7S7NUX4_PALFE</name>
<proteinExistence type="predicted"/>
<accession>A0A7S7NUX4</accession>
<evidence type="ECO:0000313" key="2">
    <source>
        <dbReference type="EMBL" id="QOY90195.1"/>
    </source>
</evidence>
<dbReference type="InterPro" id="IPR010502">
    <property type="entry name" value="Carb-bd_dom_fam9"/>
</dbReference>
<reference evidence="2 3" key="1">
    <citation type="submission" date="2020-10" db="EMBL/GenBank/DDBJ databases">
        <title>Complete genome sequence of Paludibaculum fermentans P105T, a facultatively anaerobic acidobacterium capable of dissimilatory Fe(III) reduction.</title>
        <authorList>
            <person name="Dedysh S.N."/>
            <person name="Beletsky A.V."/>
            <person name="Kulichevskaya I.S."/>
            <person name="Mardanov A.V."/>
            <person name="Ravin N.V."/>
        </authorList>
    </citation>
    <scope>NUCLEOTIDE SEQUENCE [LARGE SCALE GENOMIC DNA]</scope>
    <source>
        <strain evidence="2 3">P105</strain>
    </source>
</reference>
<dbReference type="Gene3D" id="2.60.40.1190">
    <property type="match status" value="1"/>
</dbReference>
<protein>
    <submittedName>
        <fullName evidence="2">Carbohydrate-binding family 9-like protein</fullName>
    </submittedName>
</protein>
<dbReference type="Pfam" id="PF06452">
    <property type="entry name" value="CBM9_1"/>
    <property type="match status" value="1"/>
</dbReference>
<dbReference type="GO" id="GO:0030246">
    <property type="term" value="F:carbohydrate binding"/>
    <property type="evidence" value="ECO:0007669"/>
    <property type="project" value="InterPro"/>
</dbReference>